<gene>
    <name evidence="1" type="ORF">EVA_17306</name>
</gene>
<protein>
    <submittedName>
        <fullName evidence="1">Uncharacterized protein</fullName>
    </submittedName>
</protein>
<accession>J9FI83</accession>
<evidence type="ECO:0000313" key="1">
    <source>
        <dbReference type="EMBL" id="EJW94586.1"/>
    </source>
</evidence>
<dbReference type="EMBL" id="AMCI01006291">
    <property type="protein sequence ID" value="EJW94586.1"/>
    <property type="molecule type" value="Genomic_DNA"/>
</dbReference>
<proteinExistence type="predicted"/>
<organism evidence="1">
    <name type="scientific">gut metagenome</name>
    <dbReference type="NCBI Taxonomy" id="749906"/>
    <lineage>
        <taxon>unclassified sequences</taxon>
        <taxon>metagenomes</taxon>
        <taxon>organismal metagenomes</taxon>
    </lineage>
</organism>
<sequence>MTLHNLTKRRNVTIAQKLIELAALSCNLFITQIIKFRLQLQHSVINYKTFYYFLQLQNLFIRKELAILYSCSRQLGSGCGICYHCRHN</sequence>
<dbReference type="AlphaFoldDB" id="J9FI83"/>
<name>J9FI83_9ZZZZ</name>
<comment type="caution">
    <text evidence="1">The sequence shown here is derived from an EMBL/GenBank/DDBJ whole genome shotgun (WGS) entry which is preliminary data.</text>
</comment>
<reference evidence="1" key="1">
    <citation type="journal article" date="2012" name="PLoS ONE">
        <title>Gene sets for utilization of primary and secondary nutrition supplies in the distal gut of endangered iberian lynx.</title>
        <authorList>
            <person name="Alcaide M."/>
            <person name="Messina E."/>
            <person name="Richter M."/>
            <person name="Bargiela R."/>
            <person name="Peplies J."/>
            <person name="Huws S.A."/>
            <person name="Newbold C.J."/>
            <person name="Golyshin P.N."/>
            <person name="Simon M.A."/>
            <person name="Lopez G."/>
            <person name="Yakimov M.M."/>
            <person name="Ferrer M."/>
        </authorList>
    </citation>
    <scope>NUCLEOTIDE SEQUENCE</scope>
</reference>